<comment type="caution">
    <text evidence="2">The sequence shown here is derived from an EMBL/GenBank/DDBJ whole genome shotgun (WGS) entry which is preliminary data.</text>
</comment>
<accession>T2SBF1</accession>
<dbReference type="AlphaFoldDB" id="T2SBF1"/>
<gene>
    <name evidence="2" type="ORF">HPSA50_0447</name>
</gene>
<dbReference type="EMBL" id="AVNI01000001">
    <property type="protein sequence ID" value="EQD90051.1"/>
    <property type="molecule type" value="Genomic_DNA"/>
</dbReference>
<reference evidence="2 3" key="1">
    <citation type="journal article" date="2013" name="Genome Announc.">
        <title>Genome Sequences of Three hpAfrica2 Strains of Helicobacter pylori.</title>
        <authorList>
            <person name="Duncan S.S."/>
            <person name="Bertoli M.T."/>
            <person name="Kersulyte D."/>
            <person name="Valk P.L."/>
            <person name="Tamma S."/>
            <person name="Segal I."/>
            <person name="McClain M.S."/>
            <person name="Cover T.L."/>
            <person name="Berg D.E."/>
        </authorList>
    </citation>
    <scope>NUCLEOTIDE SEQUENCE [LARGE SCALE GENOMIC DNA]</scope>
    <source>
        <strain evidence="2 3">SouthAfrica50</strain>
    </source>
</reference>
<sequence length="54" mass="6200">MKKTLLLSLSLFDESLFSFEPPLLNSLSCWGVSFLNSFFFGGLIKVFFLLNPFF</sequence>
<keyword evidence="1" id="KW-1133">Transmembrane helix</keyword>
<feature type="transmembrane region" description="Helical" evidence="1">
    <location>
        <begin position="34"/>
        <end position="53"/>
    </location>
</feature>
<protein>
    <submittedName>
        <fullName evidence="2">Uncharacterized protein</fullName>
    </submittedName>
</protein>
<evidence type="ECO:0000313" key="2">
    <source>
        <dbReference type="EMBL" id="EQD90051.1"/>
    </source>
</evidence>
<evidence type="ECO:0000256" key="1">
    <source>
        <dbReference type="SAM" id="Phobius"/>
    </source>
</evidence>
<evidence type="ECO:0000313" key="3">
    <source>
        <dbReference type="Proteomes" id="UP000015816"/>
    </source>
</evidence>
<proteinExistence type="predicted"/>
<keyword evidence="1" id="KW-0812">Transmembrane</keyword>
<keyword evidence="1" id="KW-0472">Membrane</keyword>
<organism evidence="2 3">
    <name type="scientific">Helicobacter pylori SouthAfrica50</name>
    <dbReference type="NCBI Taxonomy" id="1352357"/>
    <lineage>
        <taxon>Bacteria</taxon>
        <taxon>Pseudomonadati</taxon>
        <taxon>Campylobacterota</taxon>
        <taxon>Epsilonproteobacteria</taxon>
        <taxon>Campylobacterales</taxon>
        <taxon>Helicobacteraceae</taxon>
        <taxon>Helicobacter</taxon>
    </lineage>
</organism>
<dbReference type="Proteomes" id="UP000015816">
    <property type="component" value="Unassembled WGS sequence"/>
</dbReference>
<dbReference type="PATRIC" id="fig|1352357.3.peg.442"/>
<name>T2SBF1_HELPX</name>